<dbReference type="Gene3D" id="1.10.10.10">
    <property type="entry name" value="Winged helix-like DNA-binding domain superfamily/Winged helix DNA-binding domain"/>
    <property type="match status" value="1"/>
</dbReference>
<keyword evidence="2" id="KW-0418">Kinase</keyword>
<dbReference type="PROSITE" id="PS00583">
    <property type="entry name" value="PFKB_KINASES_1"/>
    <property type="match status" value="1"/>
</dbReference>
<dbReference type="InterPro" id="IPR036390">
    <property type="entry name" value="WH_DNA-bd_sf"/>
</dbReference>
<dbReference type="GO" id="GO:0005829">
    <property type="term" value="C:cytosol"/>
    <property type="evidence" value="ECO:0007669"/>
    <property type="project" value="TreeGrafter"/>
</dbReference>
<dbReference type="Gene3D" id="3.40.1190.20">
    <property type="match status" value="1"/>
</dbReference>
<keyword evidence="1" id="KW-0808">Transferase</keyword>
<gene>
    <name evidence="4" type="ORF">PFX98_09990</name>
</gene>
<dbReference type="SUPFAM" id="SSF46785">
    <property type="entry name" value="Winged helix' DNA-binding domain"/>
    <property type="match status" value="1"/>
</dbReference>
<evidence type="ECO:0000256" key="2">
    <source>
        <dbReference type="ARBA" id="ARBA00022777"/>
    </source>
</evidence>
<protein>
    <submittedName>
        <fullName evidence="4">Winged helix-turn-helix transcriptional regulator</fullName>
    </submittedName>
</protein>
<dbReference type="PANTHER" id="PTHR10584">
    <property type="entry name" value="SUGAR KINASE"/>
    <property type="match status" value="1"/>
</dbReference>
<keyword evidence="5" id="KW-1185">Reference proteome</keyword>
<organism evidence="4 5">
    <name type="scientific">Paucibacter sediminis</name>
    <dbReference type="NCBI Taxonomy" id="3019553"/>
    <lineage>
        <taxon>Bacteria</taxon>
        <taxon>Pseudomonadati</taxon>
        <taxon>Pseudomonadota</taxon>
        <taxon>Betaproteobacteria</taxon>
        <taxon>Burkholderiales</taxon>
        <taxon>Sphaerotilaceae</taxon>
        <taxon>Roseateles</taxon>
    </lineage>
</organism>
<dbReference type="RefSeq" id="WP_285235053.1">
    <property type="nucleotide sequence ID" value="NZ_CP116346.1"/>
</dbReference>
<dbReference type="InterPro" id="IPR036388">
    <property type="entry name" value="WH-like_DNA-bd_sf"/>
</dbReference>
<evidence type="ECO:0000259" key="3">
    <source>
        <dbReference type="Pfam" id="PF00294"/>
    </source>
</evidence>
<dbReference type="InterPro" id="IPR002173">
    <property type="entry name" value="Carboh/pur_kinase_PfkB_CS"/>
</dbReference>
<dbReference type="AlphaFoldDB" id="A0AA95NHX8"/>
<dbReference type="InterPro" id="IPR029056">
    <property type="entry name" value="Ribokinase-like"/>
</dbReference>
<dbReference type="KEGG" id="pais:PFX98_09990"/>
<dbReference type="SUPFAM" id="SSF53613">
    <property type="entry name" value="Ribokinase-like"/>
    <property type="match status" value="1"/>
</dbReference>
<name>A0AA95NHX8_9BURK</name>
<evidence type="ECO:0000256" key="1">
    <source>
        <dbReference type="ARBA" id="ARBA00022679"/>
    </source>
</evidence>
<accession>A0AA95NHX8</accession>
<dbReference type="EMBL" id="CP116346">
    <property type="protein sequence ID" value="WIT13933.1"/>
    <property type="molecule type" value="Genomic_DNA"/>
</dbReference>
<evidence type="ECO:0000313" key="4">
    <source>
        <dbReference type="EMBL" id="WIT13933.1"/>
    </source>
</evidence>
<dbReference type="CDD" id="cd01941">
    <property type="entry name" value="YeiC_kinase_like"/>
    <property type="match status" value="1"/>
</dbReference>
<feature type="domain" description="Carbohydrate kinase PfkB" evidence="3">
    <location>
        <begin position="60"/>
        <end position="351"/>
    </location>
</feature>
<proteinExistence type="predicted"/>
<dbReference type="Proteomes" id="UP001177769">
    <property type="component" value="Chromosome"/>
</dbReference>
<dbReference type="InterPro" id="IPR011611">
    <property type="entry name" value="PfkB_dom"/>
</dbReference>
<reference evidence="4" key="1">
    <citation type="submission" date="2023-01" db="EMBL/GenBank/DDBJ databases">
        <title>Whole genome sequence of Paucibacter sp. S2-9 isolated from pond sediment.</title>
        <authorList>
            <person name="Jung J.Y."/>
        </authorList>
    </citation>
    <scope>NUCLEOTIDE SEQUENCE</scope>
    <source>
        <strain evidence="4">S2-9</strain>
    </source>
</reference>
<sequence>MDSKKEQLYALLRANPYVSQQDLAQQLGLSRSAVAGHIAALTRERRILGRAYVLPQARPIVCIGGSNVDRKLRSLAPLQMRTSNPAALRETPGGVARNVAENLARLGLPVHLLTAVGDDPAGRGLLGQLQQLGAQTGGSLQAADAHTGSYTAVLDLSGELVLALAHMELVERITPDFLRLCAAQRAQAGSLVLDLNLPAASVQLLIEEARTSGQRLSAVAVSQPKMERLPEDLQGLDLLILNRDELQTLSGLRLGSERAWQRALEQLRARGLQRLVVTDGAAGLRLAEQGGDLQTMAAAAVPVADVTGAGDAFAAGVCAALHHAPEDLTAACRLGLRLAALTLQTEHTVHPDLTPEFLSHA</sequence>
<evidence type="ECO:0000313" key="5">
    <source>
        <dbReference type="Proteomes" id="UP001177769"/>
    </source>
</evidence>
<dbReference type="Pfam" id="PF00294">
    <property type="entry name" value="PfkB"/>
    <property type="match status" value="1"/>
</dbReference>
<dbReference type="GO" id="GO:0016301">
    <property type="term" value="F:kinase activity"/>
    <property type="evidence" value="ECO:0007669"/>
    <property type="project" value="UniProtKB-KW"/>
</dbReference>
<dbReference type="Pfam" id="PF13412">
    <property type="entry name" value="HTH_24"/>
    <property type="match status" value="1"/>
</dbReference>
<dbReference type="PANTHER" id="PTHR10584:SF157">
    <property type="entry name" value="SULFOFRUCTOSE KINASE"/>
    <property type="match status" value="1"/>
</dbReference>